<dbReference type="AlphaFoldDB" id="A0A3S0WR50"/>
<comment type="function">
    <text evidence="4">Required for resistance to DNA-damaging agents.</text>
</comment>
<dbReference type="Proteomes" id="UP000288012">
    <property type="component" value="Unassembled WGS sequence"/>
</dbReference>
<accession>A0A3S0WR50</accession>
<dbReference type="GO" id="GO:0005737">
    <property type="term" value="C:cytoplasm"/>
    <property type="evidence" value="ECO:0007669"/>
    <property type="project" value="UniProtKB-SubCell"/>
</dbReference>
<dbReference type="EMBL" id="RZGR01000025">
    <property type="protein sequence ID" value="RUQ84513.1"/>
    <property type="molecule type" value="Genomic_DNA"/>
</dbReference>
<name>A0A3S0WR50_9GAMM</name>
<evidence type="ECO:0000256" key="1">
    <source>
        <dbReference type="ARBA" id="ARBA00004496"/>
    </source>
</evidence>
<evidence type="ECO:0000256" key="3">
    <source>
        <dbReference type="ARBA" id="ARBA00022490"/>
    </source>
</evidence>
<dbReference type="OrthoDB" id="239260at2"/>
<evidence type="ECO:0000313" key="7">
    <source>
        <dbReference type="Proteomes" id="UP000288012"/>
    </source>
</evidence>
<evidence type="ECO:0000256" key="4">
    <source>
        <dbReference type="ARBA" id="ARBA00037131"/>
    </source>
</evidence>
<evidence type="ECO:0000259" key="5">
    <source>
        <dbReference type="Pfam" id="PF00582"/>
    </source>
</evidence>
<comment type="caution">
    <text evidence="6">The sequence shown here is derived from an EMBL/GenBank/DDBJ whole genome shotgun (WGS) entry which is preliminary data.</text>
</comment>
<feature type="domain" description="UspA" evidence="5">
    <location>
        <begin position="151"/>
        <end position="300"/>
    </location>
</feature>
<sequence>MPSFHHILFVSHGVRDETQAIGQAIKLACANQAQLDVLITCPPFPDTLKEYRASYEESLLERMQKTIKAAKTNLHISKNKIPVHIELECGNTPAVRIIRHVLRNNYDLVVKEVETNESNKGFKALDMELLRKCPCALFLYRPFKQESHKTRIAVAIDASEQETAGQDLALRLLDISQLLAKHYEGNLTIISCWDFALENYLRNNLSAAISNADLDAVIAEEKISHARALQVLIKQSKISSTCRIEHLKGRPENLIPAFITEKKIDVLIMGTVARTGISGFFIGNTAENILQKIDCSLLALKPQGFVSPIKAY</sequence>
<dbReference type="RefSeq" id="WP_126954151.1">
    <property type="nucleotide sequence ID" value="NZ_RZGR01000025.1"/>
</dbReference>
<feature type="domain" description="UspA" evidence="5">
    <location>
        <begin position="4"/>
        <end position="135"/>
    </location>
</feature>
<evidence type="ECO:0000256" key="2">
    <source>
        <dbReference type="ARBA" id="ARBA00008791"/>
    </source>
</evidence>
<protein>
    <submittedName>
        <fullName evidence="6">Universal stress protein</fullName>
    </submittedName>
</protein>
<proteinExistence type="inferred from homology"/>
<gene>
    <name evidence="6" type="ORF">EKM59_08330</name>
</gene>
<dbReference type="PANTHER" id="PTHR47892">
    <property type="entry name" value="UNIVERSAL STRESS PROTEIN E"/>
    <property type="match status" value="1"/>
</dbReference>
<dbReference type="Pfam" id="PF00582">
    <property type="entry name" value="Usp"/>
    <property type="match status" value="2"/>
</dbReference>
<dbReference type="Gene3D" id="3.40.50.12370">
    <property type="match status" value="1"/>
</dbReference>
<evidence type="ECO:0000313" key="6">
    <source>
        <dbReference type="EMBL" id="RUQ84513.1"/>
    </source>
</evidence>
<dbReference type="PANTHER" id="PTHR47892:SF1">
    <property type="entry name" value="UNIVERSAL STRESS PROTEIN E"/>
    <property type="match status" value="1"/>
</dbReference>
<organism evidence="6 7">
    <name type="scientific">Legionella septentrionalis</name>
    <dbReference type="NCBI Taxonomy" id="2498109"/>
    <lineage>
        <taxon>Bacteria</taxon>
        <taxon>Pseudomonadati</taxon>
        <taxon>Pseudomonadota</taxon>
        <taxon>Gammaproteobacteria</taxon>
        <taxon>Legionellales</taxon>
        <taxon>Legionellaceae</taxon>
        <taxon>Legionella</taxon>
    </lineage>
</organism>
<comment type="similarity">
    <text evidence="2">Belongs to the universal stress protein A family.</text>
</comment>
<comment type="subcellular location">
    <subcellularLocation>
        <location evidence="1">Cytoplasm</location>
    </subcellularLocation>
</comment>
<dbReference type="SUPFAM" id="SSF52402">
    <property type="entry name" value="Adenine nucleotide alpha hydrolases-like"/>
    <property type="match status" value="2"/>
</dbReference>
<dbReference type="PRINTS" id="PR01438">
    <property type="entry name" value="UNVRSLSTRESS"/>
</dbReference>
<dbReference type="InterPro" id="IPR006016">
    <property type="entry name" value="UspA"/>
</dbReference>
<keyword evidence="7" id="KW-1185">Reference proteome</keyword>
<keyword evidence="3" id="KW-0963">Cytoplasm</keyword>
<dbReference type="InterPro" id="IPR006015">
    <property type="entry name" value="Universal_stress_UspA"/>
</dbReference>
<reference evidence="6 7" key="1">
    <citation type="submission" date="2018-12" db="EMBL/GenBank/DDBJ databases">
        <title>Legionella sp,whole genome shotgun sequence.</title>
        <authorList>
            <person name="Wu H."/>
        </authorList>
    </citation>
    <scope>NUCLEOTIDE SEQUENCE [LARGE SCALE GENOMIC DNA]</scope>
    <source>
        <strain evidence="7">km714</strain>
    </source>
</reference>